<dbReference type="EMBL" id="JAODUP010000058">
    <property type="protein sequence ID" value="KAK2164812.1"/>
    <property type="molecule type" value="Genomic_DNA"/>
</dbReference>
<reference evidence="2" key="1">
    <citation type="journal article" date="2023" name="Mol. Biol. Evol.">
        <title>Third-Generation Sequencing Reveals the Adaptive Role of the Epigenome in Three Deep-Sea Polychaetes.</title>
        <authorList>
            <person name="Perez M."/>
            <person name="Aroh O."/>
            <person name="Sun Y."/>
            <person name="Lan Y."/>
            <person name="Juniper S.K."/>
            <person name="Young C.R."/>
            <person name="Angers B."/>
            <person name="Qian P.Y."/>
        </authorList>
    </citation>
    <scope>NUCLEOTIDE SEQUENCE</scope>
    <source>
        <strain evidence="2">P08H-3</strain>
    </source>
</reference>
<dbReference type="Pfam" id="PF13927">
    <property type="entry name" value="Ig_3"/>
    <property type="match status" value="1"/>
</dbReference>
<sequence>MYGVAYQPIRNPDRWPNPIASRNPQLHADEKWDVPAQIIDELSTNDVTVQEGDTVVLVCNVTGVPRPEVTWYRRPAASNMNDRESKMCKAHTLGPGKKCGN</sequence>
<keyword evidence="3" id="KW-1185">Reference proteome</keyword>
<dbReference type="InterPro" id="IPR036179">
    <property type="entry name" value="Ig-like_dom_sf"/>
</dbReference>
<accession>A0AAD9NC38</accession>
<feature type="domain" description="Ig-like" evidence="1">
    <location>
        <begin position="35"/>
        <end position="73"/>
    </location>
</feature>
<comment type="caution">
    <text evidence="2">The sequence shown here is derived from an EMBL/GenBank/DDBJ whole genome shotgun (WGS) entry which is preliminary data.</text>
</comment>
<dbReference type="InterPro" id="IPR007110">
    <property type="entry name" value="Ig-like_dom"/>
</dbReference>
<dbReference type="AlphaFoldDB" id="A0AAD9NC38"/>
<evidence type="ECO:0000313" key="3">
    <source>
        <dbReference type="Proteomes" id="UP001208570"/>
    </source>
</evidence>
<name>A0AAD9NC38_9ANNE</name>
<evidence type="ECO:0000313" key="2">
    <source>
        <dbReference type="EMBL" id="KAK2164812.1"/>
    </source>
</evidence>
<proteinExistence type="predicted"/>
<dbReference type="PROSITE" id="PS50835">
    <property type="entry name" value="IG_LIKE"/>
    <property type="match status" value="1"/>
</dbReference>
<gene>
    <name evidence="2" type="ORF">LSH36_58g03032</name>
</gene>
<dbReference type="InterPro" id="IPR013783">
    <property type="entry name" value="Ig-like_fold"/>
</dbReference>
<evidence type="ECO:0000259" key="1">
    <source>
        <dbReference type="PROSITE" id="PS50835"/>
    </source>
</evidence>
<dbReference type="Proteomes" id="UP001208570">
    <property type="component" value="Unassembled WGS sequence"/>
</dbReference>
<organism evidence="2 3">
    <name type="scientific">Paralvinella palmiformis</name>
    <dbReference type="NCBI Taxonomy" id="53620"/>
    <lineage>
        <taxon>Eukaryota</taxon>
        <taxon>Metazoa</taxon>
        <taxon>Spiralia</taxon>
        <taxon>Lophotrochozoa</taxon>
        <taxon>Annelida</taxon>
        <taxon>Polychaeta</taxon>
        <taxon>Sedentaria</taxon>
        <taxon>Canalipalpata</taxon>
        <taxon>Terebellida</taxon>
        <taxon>Terebelliformia</taxon>
        <taxon>Alvinellidae</taxon>
        <taxon>Paralvinella</taxon>
    </lineage>
</organism>
<dbReference type="Gene3D" id="2.60.40.10">
    <property type="entry name" value="Immunoglobulins"/>
    <property type="match status" value="1"/>
</dbReference>
<dbReference type="SUPFAM" id="SSF48726">
    <property type="entry name" value="Immunoglobulin"/>
    <property type="match status" value="1"/>
</dbReference>
<protein>
    <recommendedName>
        <fullName evidence="1">Ig-like domain-containing protein</fullName>
    </recommendedName>
</protein>